<dbReference type="RefSeq" id="XP_004259589.1">
    <property type="nucleotide sequence ID" value="XM_004259541.1"/>
</dbReference>
<feature type="region of interest" description="Disordered" evidence="1">
    <location>
        <begin position="398"/>
        <end position="420"/>
    </location>
</feature>
<protein>
    <submittedName>
        <fullName evidence="2">Uncharacterized protein</fullName>
    </submittedName>
</protein>
<name>A0A0A1UCE0_ENTIV</name>
<reference evidence="2 3" key="1">
    <citation type="submission" date="2012-10" db="EMBL/GenBank/DDBJ databases">
        <authorList>
            <person name="Zafar N."/>
            <person name="Inman J."/>
            <person name="Hall N."/>
            <person name="Lorenzi H."/>
            <person name="Caler E."/>
        </authorList>
    </citation>
    <scope>NUCLEOTIDE SEQUENCE [LARGE SCALE GENOMIC DNA]</scope>
    <source>
        <strain evidence="2 3">IP1</strain>
    </source>
</reference>
<accession>A0A0A1UCE0</accession>
<evidence type="ECO:0000256" key="1">
    <source>
        <dbReference type="SAM" id="MobiDB-lite"/>
    </source>
</evidence>
<evidence type="ECO:0000313" key="2">
    <source>
        <dbReference type="EMBL" id="ELP92818.1"/>
    </source>
</evidence>
<dbReference type="AlphaFoldDB" id="A0A0A1UCE0"/>
<dbReference type="VEuPathDB" id="AmoebaDB:EIN_372400"/>
<dbReference type="Proteomes" id="UP000014680">
    <property type="component" value="Unassembled WGS sequence"/>
</dbReference>
<proteinExistence type="predicted"/>
<keyword evidence="3" id="KW-1185">Reference proteome</keyword>
<evidence type="ECO:0000313" key="3">
    <source>
        <dbReference type="Proteomes" id="UP000014680"/>
    </source>
</evidence>
<sequence>MDLPQTSYIDKLFAIVIHSSARSLRQLGSTVGENTVINFTEKYYVSPHTNKKLPIKRYSLKNSIPTAYASKHQHIILLPISTPNIDQVVKTELSKFEKQTENPIVVFLLMDTTAKVFSDVKKSIFDTLGSPSFQSKQTRSSENLTTNPRKYFHKASSVMSFYQKYEQSCIIVKIPNAKDVTKKDLEKIFGIIRKSFIISQMNWKKTKIEFRNAITSFVTTENSEKIYQSEEELLKGLCYNPTNPNDKDELFELMNEYGLVYSFKRALSVTKFKEEKVIKKLEKIFLIKDLYTEVMRKVKELTREHGFDNIGSVVYLYGKNNVNMLRVVLKHLMAQNEVFMMDEQWIEGNDLLNALDEYKKIETIEKRLSCKDSLCNKLDKMEKRKSVCVSETIEKNELKEHEDKEEGTEALQSRLVMRQQ</sequence>
<organism evidence="2 3">
    <name type="scientific">Entamoeba invadens IP1</name>
    <dbReference type="NCBI Taxonomy" id="370355"/>
    <lineage>
        <taxon>Eukaryota</taxon>
        <taxon>Amoebozoa</taxon>
        <taxon>Evosea</taxon>
        <taxon>Archamoebae</taxon>
        <taxon>Mastigamoebida</taxon>
        <taxon>Entamoebidae</taxon>
        <taxon>Entamoeba</taxon>
    </lineage>
</organism>
<dbReference type="GeneID" id="14891666"/>
<dbReference type="KEGG" id="eiv:EIN_372400"/>
<dbReference type="EMBL" id="KB206332">
    <property type="protein sequence ID" value="ELP92818.1"/>
    <property type="molecule type" value="Genomic_DNA"/>
</dbReference>
<feature type="non-terminal residue" evidence="2">
    <location>
        <position position="420"/>
    </location>
</feature>
<gene>
    <name evidence="2" type="ORF">EIN_372400</name>
</gene>